<sequence>MSTSGKSYGLVNAAQQYHNLKIIQNTVRVPSSLYSMNLGALNVYQNAASSPYKVNWNQMSDRVVRHNQTNSSTSQGSIFRGSSTRHTQPGMRPGSTTPGGSGVDIKHNSYYRYLARIKGRGPIRRGPVPPDFGIDVPFNRAAPVYGGKTMKTSIVADCNCPIDNTDVYKNEYKLYHTFIDPTMFVVNYVFQMGQSVWAKETPTSSYSKATITQYNSSSDITLLFENGSDGTSPYDAGELLIYYPCKCNDATFESFSEGFGNNTEYISINGKIFLDCLLLNKYTGANALYNFFLLIAPLLKENFSF</sequence>
<dbReference type="AlphaFoldDB" id="A0A6C0EVU7"/>
<evidence type="ECO:0000313" key="2">
    <source>
        <dbReference type="EMBL" id="QHT32821.1"/>
    </source>
</evidence>
<name>A0A6C0EVU7_9ZZZZ</name>
<feature type="region of interest" description="Disordered" evidence="1">
    <location>
        <begin position="68"/>
        <end position="102"/>
    </location>
</feature>
<dbReference type="EMBL" id="MN738949">
    <property type="protein sequence ID" value="QHT32821.1"/>
    <property type="molecule type" value="Genomic_DNA"/>
</dbReference>
<reference evidence="2" key="1">
    <citation type="journal article" date="2020" name="Nature">
        <title>Giant virus diversity and host interactions through global metagenomics.</title>
        <authorList>
            <person name="Schulz F."/>
            <person name="Roux S."/>
            <person name="Paez-Espino D."/>
            <person name="Jungbluth S."/>
            <person name="Walsh D.A."/>
            <person name="Denef V.J."/>
            <person name="McMahon K.D."/>
            <person name="Konstantinidis K.T."/>
            <person name="Eloe-Fadrosh E.A."/>
            <person name="Kyrpides N.C."/>
            <person name="Woyke T."/>
        </authorList>
    </citation>
    <scope>NUCLEOTIDE SEQUENCE</scope>
    <source>
        <strain evidence="2">GVMAG-M-3300009161-30</strain>
    </source>
</reference>
<feature type="compositionally biased region" description="Polar residues" evidence="1">
    <location>
        <begin position="68"/>
        <end position="87"/>
    </location>
</feature>
<evidence type="ECO:0000256" key="1">
    <source>
        <dbReference type="SAM" id="MobiDB-lite"/>
    </source>
</evidence>
<organism evidence="2">
    <name type="scientific">viral metagenome</name>
    <dbReference type="NCBI Taxonomy" id="1070528"/>
    <lineage>
        <taxon>unclassified sequences</taxon>
        <taxon>metagenomes</taxon>
        <taxon>organismal metagenomes</taxon>
    </lineage>
</organism>
<accession>A0A6C0EVU7</accession>
<proteinExistence type="predicted"/>
<protein>
    <submittedName>
        <fullName evidence="2">Uncharacterized protein</fullName>
    </submittedName>
</protein>